<accession>A0A397VTJ7</accession>
<dbReference type="Proteomes" id="UP000266673">
    <property type="component" value="Unassembled WGS sequence"/>
</dbReference>
<reference evidence="1 2" key="1">
    <citation type="submission" date="2018-06" db="EMBL/GenBank/DDBJ databases">
        <title>Comparative genomics reveals the genomic features of Rhizophagus irregularis, R. cerebriforme, R. diaphanum and Gigaspora rosea, and their symbiotic lifestyle signature.</title>
        <authorList>
            <person name="Morin E."/>
            <person name="San Clemente H."/>
            <person name="Chen E.C.H."/>
            <person name="De La Providencia I."/>
            <person name="Hainaut M."/>
            <person name="Kuo A."/>
            <person name="Kohler A."/>
            <person name="Murat C."/>
            <person name="Tang N."/>
            <person name="Roy S."/>
            <person name="Loubradou J."/>
            <person name="Henrissat B."/>
            <person name="Grigoriev I.V."/>
            <person name="Corradi N."/>
            <person name="Roux C."/>
            <person name="Martin F.M."/>
        </authorList>
    </citation>
    <scope>NUCLEOTIDE SEQUENCE [LARGE SCALE GENOMIC DNA]</scope>
    <source>
        <strain evidence="1 2">DAOM 194757</strain>
    </source>
</reference>
<dbReference type="EMBL" id="QKWP01000188">
    <property type="protein sequence ID" value="RIB25092.1"/>
    <property type="molecule type" value="Genomic_DNA"/>
</dbReference>
<evidence type="ECO:0000313" key="1">
    <source>
        <dbReference type="EMBL" id="RIB25092.1"/>
    </source>
</evidence>
<organism evidence="1 2">
    <name type="scientific">Gigaspora rosea</name>
    <dbReference type="NCBI Taxonomy" id="44941"/>
    <lineage>
        <taxon>Eukaryota</taxon>
        <taxon>Fungi</taxon>
        <taxon>Fungi incertae sedis</taxon>
        <taxon>Mucoromycota</taxon>
        <taxon>Glomeromycotina</taxon>
        <taxon>Glomeromycetes</taxon>
        <taxon>Diversisporales</taxon>
        <taxon>Gigasporaceae</taxon>
        <taxon>Gigaspora</taxon>
    </lineage>
</organism>
<keyword evidence="2" id="KW-1185">Reference proteome</keyword>
<proteinExistence type="predicted"/>
<name>A0A397VTJ7_9GLOM</name>
<comment type="caution">
    <text evidence="1">The sequence shown here is derived from an EMBL/GenBank/DDBJ whole genome shotgun (WGS) entry which is preliminary data.</text>
</comment>
<protein>
    <submittedName>
        <fullName evidence="1">Uncharacterized protein</fullName>
    </submittedName>
</protein>
<evidence type="ECO:0000313" key="2">
    <source>
        <dbReference type="Proteomes" id="UP000266673"/>
    </source>
</evidence>
<sequence>MSQSTIQIDTQSQNNNGQLQRYQKIGEPQNANNQLQRLQNTEDFIATQQPTDLVNGTYPFTEIQDVENQTQQSTQFSTIQRMSSS</sequence>
<dbReference type="AlphaFoldDB" id="A0A397VTJ7"/>
<gene>
    <name evidence="1" type="ORF">C2G38_2166824</name>
</gene>